<evidence type="ECO:0000313" key="2">
    <source>
        <dbReference type="EMBL" id="MDH6193986.1"/>
    </source>
</evidence>
<dbReference type="InterPro" id="IPR000182">
    <property type="entry name" value="GNAT_dom"/>
</dbReference>
<name>A0ABT6KTE0_9MYCO</name>
<sequence length="176" mass="19465">MADRGSCDCWNAELLDGVEVVIRRLRTSDVNSVAALYSTLSAEECYFRFFTMHPAHLQAWAQALVDQREGQYAIGAFDSDTLLGVASYVRCPPDGFAELAVVVAHNEHLRGVGTELLHRLAMVAKAHGVNHFVAEVLSGNHLMLRVLADLDWPCTRRLDSSVVHIEIDLNPPTDPQ</sequence>
<dbReference type="Proteomes" id="UP001160130">
    <property type="component" value="Unassembled WGS sequence"/>
</dbReference>
<dbReference type="CDD" id="cd04301">
    <property type="entry name" value="NAT_SF"/>
    <property type="match status" value="1"/>
</dbReference>
<dbReference type="SUPFAM" id="SSF55729">
    <property type="entry name" value="Acyl-CoA N-acyltransferases (Nat)"/>
    <property type="match status" value="1"/>
</dbReference>
<reference evidence="2 3" key="1">
    <citation type="submission" date="2023-04" db="EMBL/GenBank/DDBJ databases">
        <title>Forest soil microbial communities from Buena Vista Peninsula, Colon Province, Panama.</title>
        <authorList>
            <person name="Bouskill N."/>
        </authorList>
    </citation>
    <scope>NUCLEOTIDE SEQUENCE [LARGE SCALE GENOMIC DNA]</scope>
    <source>
        <strain evidence="2 3">AC80</strain>
    </source>
</reference>
<accession>A0ABT6KTE0</accession>
<dbReference type="InterPro" id="IPR016181">
    <property type="entry name" value="Acyl_CoA_acyltransferase"/>
</dbReference>
<comment type="caution">
    <text evidence="2">The sequence shown here is derived from an EMBL/GenBank/DDBJ whole genome shotgun (WGS) entry which is preliminary data.</text>
</comment>
<dbReference type="RefSeq" id="WP_280830646.1">
    <property type="nucleotide sequence ID" value="NZ_JARXVE010000001.1"/>
</dbReference>
<evidence type="ECO:0000259" key="1">
    <source>
        <dbReference type="PROSITE" id="PS51186"/>
    </source>
</evidence>
<evidence type="ECO:0000313" key="3">
    <source>
        <dbReference type="Proteomes" id="UP001160130"/>
    </source>
</evidence>
<feature type="domain" description="N-acetyltransferase" evidence="1">
    <location>
        <begin position="20"/>
        <end position="174"/>
    </location>
</feature>
<protein>
    <submittedName>
        <fullName evidence="2">RimJ/RimL family protein N-acetyltransferase</fullName>
    </submittedName>
</protein>
<organism evidence="2 3">
    <name type="scientific">Mycolicibacterium frederiksbergense</name>
    <dbReference type="NCBI Taxonomy" id="117567"/>
    <lineage>
        <taxon>Bacteria</taxon>
        <taxon>Bacillati</taxon>
        <taxon>Actinomycetota</taxon>
        <taxon>Actinomycetes</taxon>
        <taxon>Mycobacteriales</taxon>
        <taxon>Mycobacteriaceae</taxon>
        <taxon>Mycolicibacterium</taxon>
    </lineage>
</organism>
<proteinExistence type="predicted"/>
<dbReference type="Pfam" id="PF13302">
    <property type="entry name" value="Acetyltransf_3"/>
    <property type="match status" value="1"/>
</dbReference>
<keyword evidence="3" id="KW-1185">Reference proteome</keyword>
<dbReference type="PROSITE" id="PS51186">
    <property type="entry name" value="GNAT"/>
    <property type="match status" value="1"/>
</dbReference>
<dbReference type="EMBL" id="JARXVE010000001">
    <property type="protein sequence ID" value="MDH6193986.1"/>
    <property type="molecule type" value="Genomic_DNA"/>
</dbReference>
<dbReference type="Gene3D" id="3.40.630.30">
    <property type="match status" value="1"/>
</dbReference>
<gene>
    <name evidence="2" type="ORF">M2272_000607</name>
</gene>